<proteinExistence type="inferred from homology"/>
<dbReference type="InterPro" id="IPR032808">
    <property type="entry name" value="DoxX"/>
</dbReference>
<accession>A0ABV6MVV8</accession>
<keyword evidence="3" id="KW-1003">Cell membrane</keyword>
<evidence type="ECO:0000256" key="5">
    <source>
        <dbReference type="ARBA" id="ARBA00022989"/>
    </source>
</evidence>
<sequence>MVAALVAWLRGMSPIREESTVEHGRNIAGLLARIAVGVVLMMHGWQKFFEYGIGGTTASFSQMGVPLPGVSAVFAATVELFGGAALILGIGLPVVGLLIAVDMAGAFVFAKMGEPLIAPSGGQLEVTLLVGGLLAGFAGGAYSIDRFLFRGKEKGAASLETAAA</sequence>
<evidence type="ECO:0000256" key="1">
    <source>
        <dbReference type="ARBA" id="ARBA00004651"/>
    </source>
</evidence>
<keyword evidence="4 7" id="KW-0812">Transmembrane</keyword>
<dbReference type="PANTHER" id="PTHR33452">
    <property type="entry name" value="OXIDOREDUCTASE CATD-RELATED"/>
    <property type="match status" value="1"/>
</dbReference>
<keyword evidence="6 7" id="KW-0472">Membrane</keyword>
<feature type="transmembrane region" description="Helical" evidence="7">
    <location>
        <begin position="122"/>
        <end position="144"/>
    </location>
</feature>
<comment type="caution">
    <text evidence="8">The sequence shown here is derived from an EMBL/GenBank/DDBJ whole genome shotgun (WGS) entry which is preliminary data.</text>
</comment>
<feature type="transmembrane region" description="Helical" evidence="7">
    <location>
        <begin position="57"/>
        <end position="78"/>
    </location>
</feature>
<dbReference type="InterPro" id="IPR051907">
    <property type="entry name" value="DoxX-like_oxidoreductase"/>
</dbReference>
<dbReference type="Proteomes" id="UP001589810">
    <property type="component" value="Unassembled WGS sequence"/>
</dbReference>
<name>A0ABV6MVV8_9PSEU</name>
<feature type="transmembrane region" description="Helical" evidence="7">
    <location>
        <begin position="84"/>
        <end position="110"/>
    </location>
</feature>
<organism evidence="8 9">
    <name type="scientific">Kutzneria chonburiensis</name>
    <dbReference type="NCBI Taxonomy" id="1483604"/>
    <lineage>
        <taxon>Bacteria</taxon>
        <taxon>Bacillati</taxon>
        <taxon>Actinomycetota</taxon>
        <taxon>Actinomycetes</taxon>
        <taxon>Pseudonocardiales</taxon>
        <taxon>Pseudonocardiaceae</taxon>
        <taxon>Kutzneria</taxon>
    </lineage>
</organism>
<evidence type="ECO:0000313" key="8">
    <source>
        <dbReference type="EMBL" id="MFC0544274.1"/>
    </source>
</evidence>
<comment type="similarity">
    <text evidence="2">Belongs to the DoxX family.</text>
</comment>
<evidence type="ECO:0000256" key="3">
    <source>
        <dbReference type="ARBA" id="ARBA00022475"/>
    </source>
</evidence>
<evidence type="ECO:0000256" key="7">
    <source>
        <dbReference type="SAM" id="Phobius"/>
    </source>
</evidence>
<gene>
    <name evidence="8" type="ORF">ACFFH7_22405</name>
</gene>
<dbReference type="EMBL" id="JBHLUD010000007">
    <property type="protein sequence ID" value="MFC0544274.1"/>
    <property type="molecule type" value="Genomic_DNA"/>
</dbReference>
<evidence type="ECO:0000256" key="4">
    <source>
        <dbReference type="ARBA" id="ARBA00022692"/>
    </source>
</evidence>
<dbReference type="Pfam" id="PF07681">
    <property type="entry name" value="DoxX"/>
    <property type="match status" value="1"/>
</dbReference>
<keyword evidence="5 7" id="KW-1133">Transmembrane helix</keyword>
<dbReference type="PANTHER" id="PTHR33452:SF1">
    <property type="entry name" value="INNER MEMBRANE PROTEIN YPHA-RELATED"/>
    <property type="match status" value="1"/>
</dbReference>
<evidence type="ECO:0000313" key="9">
    <source>
        <dbReference type="Proteomes" id="UP001589810"/>
    </source>
</evidence>
<protein>
    <submittedName>
        <fullName evidence="8">DoxX family protein</fullName>
    </submittedName>
</protein>
<evidence type="ECO:0000256" key="6">
    <source>
        <dbReference type="ARBA" id="ARBA00023136"/>
    </source>
</evidence>
<comment type="subcellular location">
    <subcellularLocation>
        <location evidence="1">Cell membrane</location>
        <topology evidence="1">Multi-pass membrane protein</topology>
    </subcellularLocation>
</comment>
<feature type="transmembrane region" description="Helical" evidence="7">
    <location>
        <begin position="27"/>
        <end position="45"/>
    </location>
</feature>
<reference evidence="8 9" key="1">
    <citation type="submission" date="2024-09" db="EMBL/GenBank/DDBJ databases">
        <authorList>
            <person name="Sun Q."/>
            <person name="Mori K."/>
        </authorList>
    </citation>
    <scope>NUCLEOTIDE SEQUENCE [LARGE SCALE GENOMIC DNA]</scope>
    <source>
        <strain evidence="8 9">TBRC 1432</strain>
    </source>
</reference>
<evidence type="ECO:0000256" key="2">
    <source>
        <dbReference type="ARBA" id="ARBA00006679"/>
    </source>
</evidence>
<dbReference type="RefSeq" id="WP_273935774.1">
    <property type="nucleotide sequence ID" value="NZ_CP097263.1"/>
</dbReference>
<keyword evidence="9" id="KW-1185">Reference proteome</keyword>